<reference evidence="2 3" key="1">
    <citation type="submission" date="2019-12" db="EMBL/GenBank/DDBJ databases">
        <authorList>
            <person name="Kun Z."/>
        </authorList>
    </citation>
    <scope>NUCLEOTIDE SEQUENCE [LARGE SCALE GENOMIC DNA]</scope>
    <source>
        <strain evidence="2 3">YIM 123512</strain>
    </source>
</reference>
<evidence type="ECO:0008006" key="4">
    <source>
        <dbReference type="Google" id="ProtNLM"/>
    </source>
</evidence>
<dbReference type="AlphaFoldDB" id="A0A6L7EY81"/>
<evidence type="ECO:0000313" key="3">
    <source>
        <dbReference type="Proteomes" id="UP000473325"/>
    </source>
</evidence>
<proteinExistence type="predicted"/>
<feature type="transmembrane region" description="Helical" evidence="1">
    <location>
        <begin position="6"/>
        <end position="28"/>
    </location>
</feature>
<sequence>MSGGVVVLVVVVLAIGVGLAVLGAVAAAKRREALAAYAASRGWTWTEERHDLVDRFSGAPFGRGFGRRAFNVVQGAHDGRAFVAFDYVYKTQTSNGKTTTTHTHPFSVLAMTTTAPMPALSVEPEGLFDAIADKVSGGAIDLESEEFNQAFSVRCPDRKFASDVLHPLMMEHLLAHRWTGWRVDHDSLLVIEGGKREPQQIDAALAYADGVLDRVPEFVWARLRGEG</sequence>
<organism evidence="2 3">
    <name type="scientific">Nocardioides flavescens</name>
    <dbReference type="NCBI Taxonomy" id="2691959"/>
    <lineage>
        <taxon>Bacteria</taxon>
        <taxon>Bacillati</taxon>
        <taxon>Actinomycetota</taxon>
        <taxon>Actinomycetes</taxon>
        <taxon>Propionibacteriales</taxon>
        <taxon>Nocardioidaceae</taxon>
        <taxon>Nocardioides</taxon>
    </lineage>
</organism>
<evidence type="ECO:0000256" key="1">
    <source>
        <dbReference type="SAM" id="Phobius"/>
    </source>
</evidence>
<evidence type="ECO:0000313" key="2">
    <source>
        <dbReference type="EMBL" id="MXG88691.1"/>
    </source>
</evidence>
<gene>
    <name evidence="2" type="ORF">GRQ65_03910</name>
</gene>
<name>A0A6L7EY81_9ACTN</name>
<dbReference type="RefSeq" id="WP_160875347.1">
    <property type="nucleotide sequence ID" value="NZ_WUEK01000002.1"/>
</dbReference>
<keyword evidence="1" id="KW-1133">Transmembrane helix</keyword>
<protein>
    <recommendedName>
        <fullName evidence="4">DUF3137 domain-containing protein</fullName>
    </recommendedName>
</protein>
<keyword evidence="1" id="KW-0472">Membrane</keyword>
<comment type="caution">
    <text evidence="2">The sequence shown here is derived from an EMBL/GenBank/DDBJ whole genome shotgun (WGS) entry which is preliminary data.</text>
</comment>
<dbReference type="Proteomes" id="UP000473325">
    <property type="component" value="Unassembled WGS sequence"/>
</dbReference>
<accession>A0A6L7EY81</accession>
<keyword evidence="3" id="KW-1185">Reference proteome</keyword>
<keyword evidence="1" id="KW-0812">Transmembrane</keyword>
<dbReference type="EMBL" id="WUEK01000002">
    <property type="protein sequence ID" value="MXG88691.1"/>
    <property type="molecule type" value="Genomic_DNA"/>
</dbReference>